<keyword evidence="2" id="KW-1185">Reference proteome</keyword>
<gene>
    <name evidence="1" type="ORF">NQ176_g1446</name>
</gene>
<dbReference type="Proteomes" id="UP001143910">
    <property type="component" value="Unassembled WGS sequence"/>
</dbReference>
<evidence type="ECO:0000313" key="1">
    <source>
        <dbReference type="EMBL" id="KAJ2982360.1"/>
    </source>
</evidence>
<comment type="caution">
    <text evidence="1">The sequence shown here is derived from an EMBL/GenBank/DDBJ whole genome shotgun (WGS) entry which is preliminary data.</text>
</comment>
<proteinExistence type="predicted"/>
<protein>
    <submittedName>
        <fullName evidence="1">Uncharacterized protein</fullName>
    </submittedName>
</protein>
<sequence length="335" mass="37304">MPRPPPAPRQNATVQDAMMNWADNGTPITRMCGEWAKANRFHATAIAGASGLTFIFEKEYLAHVHAHTPRTPIAELPHDTNVFRELGGEVMEQFSTLAFVYLPLPPGEKILAISYGSDGRRGRIRRPGMIVHTKLAGTVFIGHIMPINVPCIPLSEEPEMLFTRLQISFVSGFGAYNSKQVSQLKYTDKVTHPPAAMTFGQYEAFKLTSYAPLDNIVRVDVAVEPISEALQGIIFYYTDGAQRSVGQYRIGYNAIQTYMNPACLCLRQEQLQGTRPAAHILRVTGSPSCHEGHETHTRENGCTCYRLTGFIRAQFDSESISLHFADREAQRAETM</sequence>
<dbReference type="EMBL" id="JANJQO010000080">
    <property type="protein sequence ID" value="KAJ2982360.1"/>
    <property type="molecule type" value="Genomic_DNA"/>
</dbReference>
<accession>A0ACC1NTU9</accession>
<name>A0ACC1NTU9_9HYPO</name>
<evidence type="ECO:0000313" key="2">
    <source>
        <dbReference type="Proteomes" id="UP001143910"/>
    </source>
</evidence>
<reference evidence="1" key="1">
    <citation type="submission" date="2022-08" db="EMBL/GenBank/DDBJ databases">
        <title>Genome Sequence of Lecanicillium fungicola.</title>
        <authorList>
            <person name="Buettner E."/>
        </authorList>
    </citation>
    <scope>NUCLEOTIDE SEQUENCE</scope>
    <source>
        <strain evidence="1">Babe33</strain>
    </source>
</reference>
<organism evidence="1 2">
    <name type="scientific">Zarea fungicola</name>
    <dbReference type="NCBI Taxonomy" id="93591"/>
    <lineage>
        <taxon>Eukaryota</taxon>
        <taxon>Fungi</taxon>
        <taxon>Dikarya</taxon>
        <taxon>Ascomycota</taxon>
        <taxon>Pezizomycotina</taxon>
        <taxon>Sordariomycetes</taxon>
        <taxon>Hypocreomycetidae</taxon>
        <taxon>Hypocreales</taxon>
        <taxon>Cordycipitaceae</taxon>
        <taxon>Zarea</taxon>
    </lineage>
</organism>